<organism evidence="1 2">
    <name type="scientific">Sediminibacterium goheungense</name>
    <dbReference type="NCBI Taxonomy" id="1086393"/>
    <lineage>
        <taxon>Bacteria</taxon>
        <taxon>Pseudomonadati</taxon>
        <taxon>Bacteroidota</taxon>
        <taxon>Chitinophagia</taxon>
        <taxon>Chitinophagales</taxon>
        <taxon>Chitinophagaceae</taxon>
        <taxon>Sediminibacterium</taxon>
    </lineage>
</organism>
<gene>
    <name evidence="1" type="ORF">BC659_0206</name>
</gene>
<evidence type="ECO:0000313" key="1">
    <source>
        <dbReference type="EMBL" id="TDO28145.1"/>
    </source>
</evidence>
<dbReference type="Proteomes" id="UP000295741">
    <property type="component" value="Unassembled WGS sequence"/>
</dbReference>
<dbReference type="RefSeq" id="WP_133472707.1">
    <property type="nucleotide sequence ID" value="NZ_SNWP01000010.1"/>
</dbReference>
<dbReference type="OrthoDB" id="1490886at2"/>
<keyword evidence="2" id="KW-1185">Reference proteome</keyword>
<name>A0A4R6J1V6_9BACT</name>
<evidence type="ECO:0000313" key="2">
    <source>
        <dbReference type="Proteomes" id="UP000295741"/>
    </source>
</evidence>
<dbReference type="AlphaFoldDB" id="A0A4R6J1V6"/>
<reference evidence="1 2" key="1">
    <citation type="submission" date="2019-03" db="EMBL/GenBank/DDBJ databases">
        <title>Genomic Encyclopedia of Archaeal and Bacterial Type Strains, Phase II (KMG-II): from individual species to whole genera.</title>
        <authorList>
            <person name="Goeker M."/>
        </authorList>
    </citation>
    <scope>NUCLEOTIDE SEQUENCE [LARGE SCALE GENOMIC DNA]</scope>
    <source>
        <strain evidence="1 2">DSM 28323</strain>
    </source>
</reference>
<dbReference type="EMBL" id="SNWP01000010">
    <property type="protein sequence ID" value="TDO28145.1"/>
    <property type="molecule type" value="Genomic_DNA"/>
</dbReference>
<accession>A0A4R6J1V6</accession>
<sequence>MVDRRKFKGTSIFRVFKNLIELELREIEDYLNEISTDLADKQQRLDEDYKNANAQVQDDPEFDPHFFFEDDLHKYFKVFPVYTFNPLLLTLYGQFETWLKKLCDLDHRKGFSKVKVSDLAGSNYIEKSRKYMELIAEVSVSATDKNWIRITEIQKIRNCIAHNNSNIVKNRQIAIEKQELYNILLNDSRFNFNKERGDFYIKDKEFLFEVINLMKLYLFDLIEQLQIRKVIAKNTTMPFDNAIWGQEKTETLLKQVISSLDLFDKNEIRTDESKDTDLKASIRGTFESMTFNLTKLYSFFSSGKWDVVDQKYIVDERENGLKKLKGIYGIKDEKQQAT</sequence>
<protein>
    <submittedName>
        <fullName evidence="1">Uncharacterized protein</fullName>
    </submittedName>
</protein>
<comment type="caution">
    <text evidence="1">The sequence shown here is derived from an EMBL/GenBank/DDBJ whole genome shotgun (WGS) entry which is preliminary data.</text>
</comment>
<proteinExistence type="predicted"/>